<dbReference type="RefSeq" id="WP_149171043.1">
    <property type="nucleotide sequence ID" value="NZ_VTOY01000002.1"/>
</dbReference>
<dbReference type="AlphaFoldDB" id="A0A5D6WAX3"/>
<protein>
    <submittedName>
        <fullName evidence="1">Uncharacterized protein</fullName>
    </submittedName>
</protein>
<reference evidence="1 2" key="1">
    <citation type="submission" date="2019-08" db="EMBL/GenBank/DDBJ databases">
        <title>Selenomonas sp. mPRGC5 and Selenomonas sp. mPRGC8 isolated from ruminal fluid of dairy goat (Capra hircus).</title>
        <authorList>
            <person name="Poothong S."/>
            <person name="Nuengjamnong C."/>
            <person name="Tanasupawat S."/>
        </authorList>
    </citation>
    <scope>NUCLEOTIDE SEQUENCE [LARGE SCALE GENOMIC DNA]</scope>
    <source>
        <strain evidence="2">mPRGC5</strain>
    </source>
</reference>
<evidence type="ECO:0000313" key="1">
    <source>
        <dbReference type="EMBL" id="TYZ24139.1"/>
    </source>
</evidence>
<gene>
    <name evidence="1" type="ORF">FZ040_05335</name>
</gene>
<dbReference type="EMBL" id="VTOY01000002">
    <property type="protein sequence ID" value="TYZ24139.1"/>
    <property type="molecule type" value="Genomic_DNA"/>
</dbReference>
<keyword evidence="2" id="KW-1185">Reference proteome</keyword>
<name>A0A5D6WAX3_9FIRM</name>
<proteinExistence type="predicted"/>
<dbReference type="Proteomes" id="UP000323646">
    <property type="component" value="Unassembled WGS sequence"/>
</dbReference>
<sequence length="67" mass="7947">MSRKARTPEEQARRKKIRALLQESNVTSMEDIQNLFKETEYTGPKKPLLSDFLVCRFWARGNHHSRD</sequence>
<evidence type="ECO:0000313" key="2">
    <source>
        <dbReference type="Proteomes" id="UP000323646"/>
    </source>
</evidence>
<organism evidence="1 2">
    <name type="scientific">Selenomonas ruminis</name>
    <dbReference type="NCBI Taxonomy" id="2593411"/>
    <lineage>
        <taxon>Bacteria</taxon>
        <taxon>Bacillati</taxon>
        <taxon>Bacillota</taxon>
        <taxon>Negativicutes</taxon>
        <taxon>Selenomonadales</taxon>
        <taxon>Selenomonadaceae</taxon>
        <taxon>Selenomonas</taxon>
    </lineage>
</organism>
<comment type="caution">
    <text evidence="1">The sequence shown here is derived from an EMBL/GenBank/DDBJ whole genome shotgun (WGS) entry which is preliminary data.</text>
</comment>
<accession>A0A5D6WAX3</accession>